<dbReference type="SUPFAM" id="SSF52413">
    <property type="entry name" value="UDP-glucose/GDP-mannose dehydrogenase C-terminal domain"/>
    <property type="match status" value="1"/>
</dbReference>
<dbReference type="EMBL" id="CAJNOK010006033">
    <property type="protein sequence ID" value="CAF0991580.1"/>
    <property type="molecule type" value="Genomic_DNA"/>
</dbReference>
<dbReference type="InterPro" id="IPR014026">
    <property type="entry name" value="UDP-Glc/GDP-Man_DH_dimer"/>
</dbReference>
<reference evidence="2" key="1">
    <citation type="submission" date="2021-02" db="EMBL/GenBank/DDBJ databases">
        <authorList>
            <person name="Nowell W R."/>
        </authorList>
    </citation>
    <scope>NUCLEOTIDE SEQUENCE</scope>
</reference>
<gene>
    <name evidence="2" type="ORF">OVA965_LOCUS14101</name>
    <name evidence="3" type="ORF">TMI583_LOCUS14104</name>
</gene>
<dbReference type="Proteomes" id="UP000682733">
    <property type="component" value="Unassembled WGS sequence"/>
</dbReference>
<evidence type="ECO:0000313" key="4">
    <source>
        <dbReference type="Proteomes" id="UP000677228"/>
    </source>
</evidence>
<evidence type="ECO:0000313" key="3">
    <source>
        <dbReference type="EMBL" id="CAF3761625.1"/>
    </source>
</evidence>
<dbReference type="GO" id="GO:0016616">
    <property type="term" value="F:oxidoreductase activity, acting on the CH-OH group of donors, NAD or NADP as acceptor"/>
    <property type="evidence" value="ECO:0007669"/>
    <property type="project" value="InterPro"/>
</dbReference>
<sequence length="191" mass="21532">MEVCHKLGFCDVDVVTNALSLASHRLMSGAYLRGGMGDGGGCHPRDNIALSWLASELKLKHDWYADVMRAREDQTDWLADLIVEHEGDKVILGKSFKPETNLTVGSPSLLLRNLLEERNVRVQSWDPHVDGEEVPDFARRKAVYFIATQHAYFKSFAFPKGSVVLDPFRYIIDQADVRIIRIGSTKTEESQ</sequence>
<accession>A0A8S2DNV6</accession>
<proteinExistence type="predicted"/>
<dbReference type="Pfam" id="PF00984">
    <property type="entry name" value="UDPG_MGDP_dh"/>
    <property type="match status" value="1"/>
</dbReference>
<organism evidence="2 4">
    <name type="scientific">Didymodactylos carnosus</name>
    <dbReference type="NCBI Taxonomy" id="1234261"/>
    <lineage>
        <taxon>Eukaryota</taxon>
        <taxon>Metazoa</taxon>
        <taxon>Spiralia</taxon>
        <taxon>Gnathifera</taxon>
        <taxon>Rotifera</taxon>
        <taxon>Eurotatoria</taxon>
        <taxon>Bdelloidea</taxon>
        <taxon>Philodinida</taxon>
        <taxon>Philodinidae</taxon>
        <taxon>Didymodactylos</taxon>
    </lineage>
</organism>
<dbReference type="EMBL" id="CAJOBA010006040">
    <property type="protein sequence ID" value="CAF3761625.1"/>
    <property type="molecule type" value="Genomic_DNA"/>
</dbReference>
<comment type="caution">
    <text evidence="2">The sequence shown here is derived from an EMBL/GenBank/DDBJ whole genome shotgun (WGS) entry which is preliminary data.</text>
</comment>
<evidence type="ECO:0000313" key="2">
    <source>
        <dbReference type="EMBL" id="CAF0991580.1"/>
    </source>
</evidence>
<protein>
    <recommendedName>
        <fullName evidence="1">UDP-glucose/GDP-mannose dehydrogenase dimerisation domain-containing protein</fullName>
    </recommendedName>
</protein>
<dbReference type="PANTHER" id="PTHR43750:SF3">
    <property type="entry name" value="UDP-GLUCOSE 6-DEHYDROGENASE TUAD"/>
    <property type="match status" value="1"/>
</dbReference>
<dbReference type="GO" id="GO:0051287">
    <property type="term" value="F:NAD binding"/>
    <property type="evidence" value="ECO:0007669"/>
    <property type="project" value="InterPro"/>
</dbReference>
<dbReference type="InterPro" id="IPR036220">
    <property type="entry name" value="UDP-Glc/GDP-Man_DH_C_sf"/>
</dbReference>
<dbReference type="PANTHER" id="PTHR43750">
    <property type="entry name" value="UDP-GLUCOSE 6-DEHYDROGENASE TUAD"/>
    <property type="match status" value="1"/>
</dbReference>
<dbReference type="AlphaFoldDB" id="A0A8S2DNV6"/>
<name>A0A8S2DNV6_9BILA</name>
<dbReference type="Gene3D" id="3.40.50.720">
    <property type="entry name" value="NAD(P)-binding Rossmann-like Domain"/>
    <property type="match status" value="1"/>
</dbReference>
<evidence type="ECO:0000259" key="1">
    <source>
        <dbReference type="Pfam" id="PF00984"/>
    </source>
</evidence>
<feature type="domain" description="UDP-glucose/GDP-mannose dehydrogenase dimerisation" evidence="1">
    <location>
        <begin position="2"/>
        <end position="67"/>
    </location>
</feature>
<dbReference type="Proteomes" id="UP000677228">
    <property type="component" value="Unassembled WGS sequence"/>
</dbReference>